<accession>A0A4V3XIM8</accession>
<protein>
    <recommendedName>
        <fullName evidence="1">AMP-dependent synthetase/ligase domain-containing protein</fullName>
    </recommendedName>
</protein>
<dbReference type="SUPFAM" id="SSF56801">
    <property type="entry name" value="Acetyl-CoA synthetase-like"/>
    <property type="match status" value="1"/>
</dbReference>
<evidence type="ECO:0000313" key="3">
    <source>
        <dbReference type="Proteomes" id="UP000308730"/>
    </source>
</evidence>
<dbReference type="Gene3D" id="3.40.50.12780">
    <property type="entry name" value="N-terminal domain of ligase-like"/>
    <property type="match status" value="1"/>
</dbReference>
<name>A0A4V3XIM8_9APHY</name>
<gene>
    <name evidence="2" type="ORF">EUX98_g4374</name>
</gene>
<evidence type="ECO:0000259" key="1">
    <source>
        <dbReference type="Pfam" id="PF00501"/>
    </source>
</evidence>
<evidence type="ECO:0000313" key="2">
    <source>
        <dbReference type="EMBL" id="THH29823.1"/>
    </source>
</evidence>
<proteinExistence type="predicted"/>
<dbReference type="OrthoDB" id="3262934at2759"/>
<reference evidence="2 3" key="1">
    <citation type="submission" date="2019-02" db="EMBL/GenBank/DDBJ databases">
        <title>Genome sequencing of the rare red list fungi Antrodiella citrinella (Flaviporus citrinellus).</title>
        <authorList>
            <person name="Buettner E."/>
            <person name="Kellner H."/>
        </authorList>
    </citation>
    <scope>NUCLEOTIDE SEQUENCE [LARGE SCALE GENOMIC DNA]</scope>
    <source>
        <strain evidence="2 3">DSM 108506</strain>
    </source>
</reference>
<dbReference type="Pfam" id="PF00501">
    <property type="entry name" value="AMP-binding"/>
    <property type="match status" value="1"/>
</dbReference>
<sequence>MAPLSLPDTQGLKCPTFRPPRQLLEQNKATLPEIYDWNGVHNPDHPLFVYDDDDEIRTITWSQAVRMIHRAARYIRDRSQLSSHDPFRLPVVGILASSDTITYLCTMIGIMRAGFTFFAISPRNSPEAVAHLLTKTETAFLLVSPESSTVTLAESASGIIQSTGGVSPKIDRMPVFEDLCAAVDDVSFDSYPTVAHDGESVAMIFHSSGS</sequence>
<dbReference type="EMBL" id="SGPM01000106">
    <property type="protein sequence ID" value="THH29823.1"/>
    <property type="molecule type" value="Genomic_DNA"/>
</dbReference>
<dbReference type="AlphaFoldDB" id="A0A4V3XIM8"/>
<keyword evidence="3" id="KW-1185">Reference proteome</keyword>
<dbReference type="InterPro" id="IPR000873">
    <property type="entry name" value="AMP-dep_synth/lig_dom"/>
</dbReference>
<organism evidence="2 3">
    <name type="scientific">Antrodiella citrinella</name>
    <dbReference type="NCBI Taxonomy" id="2447956"/>
    <lineage>
        <taxon>Eukaryota</taxon>
        <taxon>Fungi</taxon>
        <taxon>Dikarya</taxon>
        <taxon>Basidiomycota</taxon>
        <taxon>Agaricomycotina</taxon>
        <taxon>Agaricomycetes</taxon>
        <taxon>Polyporales</taxon>
        <taxon>Steccherinaceae</taxon>
        <taxon>Antrodiella</taxon>
    </lineage>
</organism>
<comment type="caution">
    <text evidence="2">The sequence shown here is derived from an EMBL/GenBank/DDBJ whole genome shotgun (WGS) entry which is preliminary data.</text>
</comment>
<feature type="domain" description="AMP-dependent synthetase/ligase" evidence="1">
    <location>
        <begin position="38"/>
        <end position="210"/>
    </location>
</feature>
<dbReference type="InterPro" id="IPR042099">
    <property type="entry name" value="ANL_N_sf"/>
</dbReference>
<dbReference type="Proteomes" id="UP000308730">
    <property type="component" value="Unassembled WGS sequence"/>
</dbReference>